<feature type="region of interest" description="Disordered" evidence="1">
    <location>
        <begin position="42"/>
        <end position="74"/>
    </location>
</feature>
<comment type="caution">
    <text evidence="3">The sequence shown here is derived from an EMBL/GenBank/DDBJ whole genome shotgun (WGS) entry which is preliminary data.</text>
</comment>
<evidence type="ECO:0000313" key="3">
    <source>
        <dbReference type="EMBL" id="GJE55141.1"/>
    </source>
</evidence>
<keyword evidence="2" id="KW-0472">Membrane</keyword>
<evidence type="ECO:0000256" key="1">
    <source>
        <dbReference type="SAM" id="MobiDB-lite"/>
    </source>
</evidence>
<feature type="compositionally biased region" description="Low complexity" evidence="1">
    <location>
        <begin position="54"/>
        <end position="74"/>
    </location>
</feature>
<name>A0ABQ4TIP3_9HYPH</name>
<keyword evidence="4" id="KW-1185">Reference proteome</keyword>
<evidence type="ECO:0000256" key="2">
    <source>
        <dbReference type="SAM" id="Phobius"/>
    </source>
</evidence>
<organism evidence="3 4">
    <name type="scientific">Methylobacterium thuringiense</name>
    <dbReference type="NCBI Taxonomy" id="1003091"/>
    <lineage>
        <taxon>Bacteria</taxon>
        <taxon>Pseudomonadati</taxon>
        <taxon>Pseudomonadota</taxon>
        <taxon>Alphaproteobacteria</taxon>
        <taxon>Hyphomicrobiales</taxon>
        <taxon>Methylobacteriaceae</taxon>
        <taxon>Methylobacterium</taxon>
    </lineage>
</organism>
<sequence length="74" mass="7444">MAKIETGTQSRQGEKGKPVLYVLVAAVILAVVAGAGVLTWQGSVSPSDHASQSTEAARATATNPTTAPAGQKPN</sequence>
<feature type="compositionally biased region" description="Polar residues" evidence="1">
    <location>
        <begin position="42"/>
        <end position="53"/>
    </location>
</feature>
<keyword evidence="2" id="KW-0812">Transmembrane</keyword>
<dbReference type="EMBL" id="BPRA01000007">
    <property type="protein sequence ID" value="GJE55141.1"/>
    <property type="molecule type" value="Genomic_DNA"/>
</dbReference>
<gene>
    <name evidence="3" type="ORF">EKPJFOCH_1629</name>
</gene>
<feature type="transmembrane region" description="Helical" evidence="2">
    <location>
        <begin position="20"/>
        <end position="40"/>
    </location>
</feature>
<keyword evidence="2" id="KW-1133">Transmembrane helix</keyword>
<reference evidence="3" key="1">
    <citation type="journal article" date="2021" name="Front. Microbiol.">
        <title>Comprehensive Comparative Genomics and Phenotyping of Methylobacterium Species.</title>
        <authorList>
            <person name="Alessa O."/>
            <person name="Ogura Y."/>
            <person name="Fujitani Y."/>
            <person name="Takami H."/>
            <person name="Hayashi T."/>
            <person name="Sahin N."/>
            <person name="Tani A."/>
        </authorList>
    </citation>
    <scope>NUCLEOTIDE SEQUENCE</scope>
    <source>
        <strain evidence="3">DSM 23674</strain>
    </source>
</reference>
<dbReference type="RefSeq" id="WP_147817865.1">
    <property type="nucleotide sequence ID" value="NZ_BPRA01000007.1"/>
</dbReference>
<accession>A0ABQ4TIP3</accession>
<dbReference type="Proteomes" id="UP001055101">
    <property type="component" value="Unassembled WGS sequence"/>
</dbReference>
<proteinExistence type="predicted"/>
<evidence type="ECO:0000313" key="4">
    <source>
        <dbReference type="Proteomes" id="UP001055101"/>
    </source>
</evidence>
<reference evidence="3" key="2">
    <citation type="submission" date="2021-08" db="EMBL/GenBank/DDBJ databases">
        <authorList>
            <person name="Tani A."/>
            <person name="Ola A."/>
            <person name="Ogura Y."/>
            <person name="Katsura K."/>
            <person name="Hayashi T."/>
        </authorList>
    </citation>
    <scope>NUCLEOTIDE SEQUENCE</scope>
    <source>
        <strain evidence="3">DSM 23674</strain>
    </source>
</reference>
<protein>
    <submittedName>
        <fullName evidence="3">Uncharacterized protein</fullName>
    </submittedName>
</protein>